<dbReference type="UniPathway" id="UPA00053">
    <property type="reaction ID" value="UER00085"/>
</dbReference>
<dbReference type="OrthoDB" id="9806583at2"/>
<comment type="pathway">
    <text evidence="11">Metabolic intermediate biosynthesis; chorismate biosynthesis; chorismate from D-erythrose 4-phosphate and phosphoenolpyruvate: step 2/7.</text>
</comment>
<accession>A0A1G8Y3V6</accession>
<comment type="function">
    <text evidence="11">Catalyzes the conversion of 3-deoxy-D-arabino-heptulosonate 7-phosphate (DAHP) to dehydroquinate (DHQ).</text>
</comment>
<feature type="binding site" evidence="11">
    <location>
        <position position="180"/>
    </location>
    <ligand>
        <name>Zn(2+)</name>
        <dbReference type="ChEBI" id="CHEBI:29105"/>
    </ligand>
</feature>
<dbReference type="CDD" id="cd08195">
    <property type="entry name" value="DHQS"/>
    <property type="match status" value="1"/>
</dbReference>
<keyword evidence="6 11" id="KW-0862">Zinc</keyword>
<feature type="binding site" evidence="11">
    <location>
        <position position="243"/>
    </location>
    <ligand>
        <name>Zn(2+)</name>
        <dbReference type="ChEBI" id="CHEBI:29105"/>
    </ligand>
</feature>
<keyword evidence="11" id="KW-0963">Cytoplasm</keyword>
<dbReference type="InterPro" id="IPR050071">
    <property type="entry name" value="Dehydroquinate_synthase"/>
</dbReference>
<evidence type="ECO:0000256" key="2">
    <source>
        <dbReference type="ARBA" id="ARBA00005412"/>
    </source>
</evidence>
<evidence type="ECO:0000313" key="15">
    <source>
        <dbReference type="EMBL" id="SDJ96730.1"/>
    </source>
</evidence>
<dbReference type="EC" id="4.2.3.4" evidence="11 12"/>
<gene>
    <name evidence="11" type="primary">aroB</name>
    <name evidence="15" type="ORF">SAMN05660472_00400</name>
</gene>
<keyword evidence="16" id="KW-1185">Reference proteome</keyword>
<dbReference type="EMBL" id="FNFP01000001">
    <property type="protein sequence ID" value="SDJ96730.1"/>
    <property type="molecule type" value="Genomic_DNA"/>
</dbReference>
<dbReference type="GO" id="GO:0008652">
    <property type="term" value="P:amino acid biosynthetic process"/>
    <property type="evidence" value="ECO:0007669"/>
    <property type="project" value="UniProtKB-KW"/>
</dbReference>
<keyword evidence="9 11" id="KW-0456">Lyase</keyword>
<dbReference type="NCBIfam" id="TIGR01357">
    <property type="entry name" value="aroB"/>
    <property type="match status" value="1"/>
</dbReference>
<comment type="caution">
    <text evidence="11">Lacks conserved residue(s) required for the propagation of feature annotation.</text>
</comment>
<dbReference type="GO" id="GO:0003856">
    <property type="term" value="F:3-dehydroquinate synthase activity"/>
    <property type="evidence" value="ECO:0007669"/>
    <property type="project" value="UniProtKB-UniRule"/>
</dbReference>
<feature type="binding site" evidence="11">
    <location>
        <position position="138"/>
    </location>
    <ligand>
        <name>NAD(+)</name>
        <dbReference type="ChEBI" id="CHEBI:57540"/>
    </ligand>
</feature>
<dbReference type="RefSeq" id="WP_090549556.1">
    <property type="nucleotide sequence ID" value="NZ_FNFP01000001.1"/>
</dbReference>
<organism evidence="15 16">
    <name type="scientific">Natronincola ferrireducens</name>
    <dbReference type="NCBI Taxonomy" id="393762"/>
    <lineage>
        <taxon>Bacteria</taxon>
        <taxon>Bacillati</taxon>
        <taxon>Bacillota</taxon>
        <taxon>Clostridia</taxon>
        <taxon>Peptostreptococcales</taxon>
        <taxon>Natronincolaceae</taxon>
        <taxon>Natronincola</taxon>
    </lineage>
</organism>
<dbReference type="InterPro" id="IPR016037">
    <property type="entry name" value="DHQ_synth_AroB"/>
</dbReference>
<dbReference type="GO" id="GO:0046872">
    <property type="term" value="F:metal ion binding"/>
    <property type="evidence" value="ECO:0007669"/>
    <property type="project" value="UniProtKB-KW"/>
</dbReference>
<comment type="cofactor">
    <cofactor evidence="1 11">
        <name>NAD(+)</name>
        <dbReference type="ChEBI" id="CHEBI:57540"/>
    </cofactor>
</comment>
<comment type="subcellular location">
    <subcellularLocation>
        <location evidence="11">Cytoplasm</location>
    </subcellularLocation>
</comment>
<dbReference type="PANTHER" id="PTHR43622:SF1">
    <property type="entry name" value="3-DEHYDROQUINATE SYNTHASE"/>
    <property type="match status" value="1"/>
</dbReference>
<proteinExistence type="inferred from homology"/>
<dbReference type="SUPFAM" id="SSF56796">
    <property type="entry name" value="Dehydroquinate synthase-like"/>
    <property type="match status" value="1"/>
</dbReference>
<keyword evidence="8 11" id="KW-0057">Aromatic amino acid biosynthesis</keyword>
<keyword evidence="10 11" id="KW-0170">Cobalt</keyword>
<dbReference type="InterPro" id="IPR030960">
    <property type="entry name" value="DHQS/DOIS_N"/>
</dbReference>
<evidence type="ECO:0000256" key="3">
    <source>
        <dbReference type="ARBA" id="ARBA00022605"/>
    </source>
</evidence>
<dbReference type="Gene3D" id="1.20.1090.10">
    <property type="entry name" value="Dehydroquinate synthase-like - alpha domain"/>
    <property type="match status" value="1"/>
</dbReference>
<name>A0A1G8Y3V6_9FIRM</name>
<evidence type="ECO:0000256" key="4">
    <source>
        <dbReference type="ARBA" id="ARBA00022723"/>
    </source>
</evidence>
<evidence type="ECO:0000256" key="11">
    <source>
        <dbReference type="HAMAP-Rule" id="MF_00110"/>
    </source>
</evidence>
<reference evidence="15 16" key="1">
    <citation type="submission" date="2016-10" db="EMBL/GenBank/DDBJ databases">
        <authorList>
            <person name="de Groot N.N."/>
        </authorList>
    </citation>
    <scope>NUCLEOTIDE SEQUENCE [LARGE SCALE GENOMIC DNA]</scope>
    <source>
        <strain evidence="15 16">DSM 18346</strain>
    </source>
</reference>
<evidence type="ECO:0000256" key="7">
    <source>
        <dbReference type="ARBA" id="ARBA00023027"/>
    </source>
</evidence>
<evidence type="ECO:0000256" key="1">
    <source>
        <dbReference type="ARBA" id="ARBA00001911"/>
    </source>
</evidence>
<dbReference type="STRING" id="393762.SAMN05660472_00400"/>
<dbReference type="Pfam" id="PF24621">
    <property type="entry name" value="DHQS_C"/>
    <property type="match status" value="1"/>
</dbReference>
<keyword evidence="7 11" id="KW-0520">NAD</keyword>
<protein>
    <recommendedName>
        <fullName evidence="11 12">3-dehydroquinate synthase</fullName>
        <shortName evidence="11">DHQS</shortName>
        <ecNumber evidence="11 12">4.2.3.4</ecNumber>
    </recommendedName>
</protein>
<keyword evidence="3 11" id="KW-0028">Amino-acid biosynthesis</keyword>
<dbReference type="FunFam" id="3.40.50.1970:FF:000001">
    <property type="entry name" value="3-dehydroquinate synthase"/>
    <property type="match status" value="1"/>
</dbReference>
<comment type="cofactor">
    <cofactor evidence="11">
        <name>Co(2+)</name>
        <dbReference type="ChEBI" id="CHEBI:48828"/>
    </cofactor>
    <cofactor evidence="11">
        <name>Zn(2+)</name>
        <dbReference type="ChEBI" id="CHEBI:29105"/>
    </cofactor>
    <text evidence="11">Binds 1 divalent metal cation per subunit. Can use either Co(2+) or Zn(2+).</text>
</comment>
<evidence type="ECO:0000256" key="5">
    <source>
        <dbReference type="ARBA" id="ARBA00022741"/>
    </source>
</evidence>
<dbReference type="GO" id="GO:0005737">
    <property type="term" value="C:cytoplasm"/>
    <property type="evidence" value="ECO:0007669"/>
    <property type="project" value="UniProtKB-SubCell"/>
</dbReference>
<evidence type="ECO:0000259" key="14">
    <source>
        <dbReference type="Pfam" id="PF24621"/>
    </source>
</evidence>
<keyword evidence="4 11" id="KW-0479">Metal-binding</keyword>
<sequence length="355" mass="39506">MERLYIDLGENSYWIHIARGLIENLKEYLTVGDKFLLITDENVDSYYGEKILKAFKGKEVEKVVLPPGETTKNLSVIEGILNTMIDRGFTRRSQIIAVGGGVIGDIAGFCASIYMRGIDFIQVPTTLLAQVDSSVGGKTGVNMPQAKNIVGSFYQPKAVVIDTDVLRTLPPRELISGIGEVIKYGIIYDGDFLDYIDAHLPQLLKLDEDIMPKVIKGCCEIKAEIVAKDEREVGLRKILNFGHTIGHSLEALTQYKKYTHGEAVLMGMYYETLMAKKLGYIDEVYCDEIAEIIQKTGISLELQGITLSDLIGGMMKDKKNHGGKISFILPIGKGKVEEVLLTREKIENIFFSLNK</sequence>
<feature type="binding site" evidence="11">
    <location>
        <begin position="101"/>
        <end position="105"/>
    </location>
    <ligand>
        <name>NAD(+)</name>
        <dbReference type="ChEBI" id="CHEBI:57540"/>
    </ligand>
</feature>
<dbReference type="InterPro" id="IPR030963">
    <property type="entry name" value="DHQ_synth_fam"/>
</dbReference>
<evidence type="ECO:0000256" key="8">
    <source>
        <dbReference type="ARBA" id="ARBA00023141"/>
    </source>
</evidence>
<dbReference type="InterPro" id="IPR056179">
    <property type="entry name" value="DHQS_C"/>
</dbReference>
<feature type="domain" description="3-dehydroquinate synthase C-terminal" evidence="14">
    <location>
        <begin position="177"/>
        <end position="320"/>
    </location>
</feature>
<evidence type="ECO:0000256" key="9">
    <source>
        <dbReference type="ARBA" id="ARBA00023239"/>
    </source>
</evidence>
<evidence type="ECO:0000313" key="16">
    <source>
        <dbReference type="Proteomes" id="UP000198718"/>
    </source>
</evidence>
<dbReference type="Gene3D" id="3.40.50.1970">
    <property type="match status" value="1"/>
</dbReference>
<evidence type="ECO:0000256" key="12">
    <source>
        <dbReference type="NCBIfam" id="TIGR01357"/>
    </source>
</evidence>
<dbReference type="GO" id="GO:0009423">
    <property type="term" value="P:chorismate biosynthetic process"/>
    <property type="evidence" value="ECO:0007669"/>
    <property type="project" value="UniProtKB-UniRule"/>
</dbReference>
<comment type="catalytic activity">
    <reaction evidence="11">
        <text>7-phospho-2-dehydro-3-deoxy-D-arabino-heptonate = 3-dehydroquinate + phosphate</text>
        <dbReference type="Rhea" id="RHEA:21968"/>
        <dbReference type="ChEBI" id="CHEBI:32364"/>
        <dbReference type="ChEBI" id="CHEBI:43474"/>
        <dbReference type="ChEBI" id="CHEBI:58394"/>
        <dbReference type="EC" id="4.2.3.4"/>
    </reaction>
</comment>
<evidence type="ECO:0000259" key="13">
    <source>
        <dbReference type="Pfam" id="PF01761"/>
    </source>
</evidence>
<feature type="binding site" evidence="11">
    <location>
        <begin position="125"/>
        <end position="126"/>
    </location>
    <ligand>
        <name>NAD(+)</name>
        <dbReference type="ChEBI" id="CHEBI:57540"/>
    </ligand>
</feature>
<dbReference type="Pfam" id="PF01761">
    <property type="entry name" value="DHQ_synthase"/>
    <property type="match status" value="1"/>
</dbReference>
<dbReference type="GO" id="GO:0009073">
    <property type="term" value="P:aromatic amino acid family biosynthetic process"/>
    <property type="evidence" value="ECO:0007669"/>
    <property type="project" value="UniProtKB-KW"/>
</dbReference>
<keyword evidence="5 11" id="KW-0547">Nucleotide-binding</keyword>
<evidence type="ECO:0000256" key="10">
    <source>
        <dbReference type="ARBA" id="ARBA00023285"/>
    </source>
</evidence>
<feature type="binding site" evidence="11">
    <location>
        <position position="147"/>
    </location>
    <ligand>
        <name>NAD(+)</name>
        <dbReference type="ChEBI" id="CHEBI:57540"/>
    </ligand>
</feature>
<dbReference type="PIRSF" id="PIRSF001455">
    <property type="entry name" value="DHQ_synth"/>
    <property type="match status" value="1"/>
</dbReference>
<feature type="binding site" evidence="11">
    <location>
        <position position="260"/>
    </location>
    <ligand>
        <name>Zn(2+)</name>
        <dbReference type="ChEBI" id="CHEBI:29105"/>
    </ligand>
</feature>
<feature type="domain" description="3-dehydroquinate synthase N-terminal" evidence="13">
    <location>
        <begin position="63"/>
        <end position="175"/>
    </location>
</feature>
<comment type="similarity">
    <text evidence="2 11">Belongs to the sugar phosphate cyclases superfamily. Dehydroquinate synthase family.</text>
</comment>
<dbReference type="Proteomes" id="UP000198718">
    <property type="component" value="Unassembled WGS sequence"/>
</dbReference>
<dbReference type="GO" id="GO:0000166">
    <property type="term" value="F:nucleotide binding"/>
    <property type="evidence" value="ECO:0007669"/>
    <property type="project" value="UniProtKB-KW"/>
</dbReference>
<dbReference type="PANTHER" id="PTHR43622">
    <property type="entry name" value="3-DEHYDROQUINATE SYNTHASE"/>
    <property type="match status" value="1"/>
</dbReference>
<dbReference type="AlphaFoldDB" id="A0A1G8Y3V6"/>
<evidence type="ECO:0000256" key="6">
    <source>
        <dbReference type="ARBA" id="ARBA00022833"/>
    </source>
</evidence>
<dbReference type="HAMAP" id="MF_00110">
    <property type="entry name" value="DHQ_synthase"/>
    <property type="match status" value="1"/>
</dbReference>